<accession>A0A7S3MMM0</accession>
<dbReference type="GO" id="GO:0045003">
    <property type="term" value="P:double-strand break repair via synthesis-dependent strand annealing"/>
    <property type="evidence" value="ECO:0007669"/>
    <property type="project" value="TreeGrafter"/>
</dbReference>
<proteinExistence type="predicted"/>
<evidence type="ECO:0000256" key="1">
    <source>
        <dbReference type="SAM" id="SignalP"/>
    </source>
</evidence>
<keyword evidence="1" id="KW-0732">Signal</keyword>
<sequence length="107" mass="11995">MNSHSKKLKQLAWDFGLVVVILNNVVADVSHDGANKGFFENKSRGQSIVPSLGLNWSNCINERIALKKKNATSHADVKRCVVIEKSSYMRRSEQDFEIVAQGLRGKH</sequence>
<dbReference type="GO" id="GO:0033065">
    <property type="term" value="C:Rad51C-XRCC3 complex"/>
    <property type="evidence" value="ECO:0007669"/>
    <property type="project" value="TreeGrafter"/>
</dbReference>
<dbReference type="GO" id="GO:0071140">
    <property type="term" value="P:resolution of mitotic recombination intermediates"/>
    <property type="evidence" value="ECO:0007669"/>
    <property type="project" value="TreeGrafter"/>
</dbReference>
<name>A0A7S3MMM0_9SPIT</name>
<dbReference type="EMBL" id="HBIE01022178">
    <property type="protein sequence ID" value="CAE0311831.1"/>
    <property type="molecule type" value="Transcribed_RNA"/>
</dbReference>
<dbReference type="PANTHER" id="PTHR46487:SF1">
    <property type="entry name" value="DNA REPAIR PROTEIN XRCC3"/>
    <property type="match status" value="1"/>
</dbReference>
<reference evidence="2" key="1">
    <citation type="submission" date="2021-01" db="EMBL/GenBank/DDBJ databases">
        <authorList>
            <person name="Corre E."/>
            <person name="Pelletier E."/>
            <person name="Niang G."/>
            <person name="Scheremetjew M."/>
            <person name="Finn R."/>
            <person name="Kale V."/>
            <person name="Holt S."/>
            <person name="Cochrane G."/>
            <person name="Meng A."/>
            <person name="Brown T."/>
            <person name="Cohen L."/>
        </authorList>
    </citation>
    <scope>NUCLEOTIDE SEQUENCE</scope>
    <source>
        <strain evidence="2">Fehren 1</strain>
    </source>
</reference>
<dbReference type="Gene3D" id="3.40.50.300">
    <property type="entry name" value="P-loop containing nucleotide triphosphate hydrolases"/>
    <property type="match status" value="1"/>
</dbReference>
<dbReference type="AlphaFoldDB" id="A0A7S3MMM0"/>
<organism evidence="2">
    <name type="scientific">Favella ehrenbergii</name>
    <dbReference type="NCBI Taxonomy" id="182087"/>
    <lineage>
        <taxon>Eukaryota</taxon>
        <taxon>Sar</taxon>
        <taxon>Alveolata</taxon>
        <taxon>Ciliophora</taxon>
        <taxon>Intramacronucleata</taxon>
        <taxon>Spirotrichea</taxon>
        <taxon>Choreotrichia</taxon>
        <taxon>Tintinnida</taxon>
        <taxon>Xystonellidae</taxon>
        <taxon>Favella</taxon>
    </lineage>
</organism>
<dbReference type="PANTHER" id="PTHR46487">
    <property type="entry name" value="DNA REPAIR PROTEIN XRCC3"/>
    <property type="match status" value="1"/>
</dbReference>
<dbReference type="GO" id="GO:0000722">
    <property type="term" value="P:telomere maintenance via recombination"/>
    <property type="evidence" value="ECO:0007669"/>
    <property type="project" value="TreeGrafter"/>
</dbReference>
<evidence type="ECO:0008006" key="3">
    <source>
        <dbReference type="Google" id="ProtNLM"/>
    </source>
</evidence>
<dbReference type="GO" id="GO:0000400">
    <property type="term" value="F:four-way junction DNA binding"/>
    <property type="evidence" value="ECO:0007669"/>
    <property type="project" value="TreeGrafter"/>
</dbReference>
<dbReference type="GO" id="GO:0005657">
    <property type="term" value="C:replication fork"/>
    <property type="evidence" value="ECO:0007669"/>
    <property type="project" value="TreeGrafter"/>
</dbReference>
<dbReference type="InterPro" id="IPR027417">
    <property type="entry name" value="P-loop_NTPase"/>
</dbReference>
<protein>
    <recommendedName>
        <fullName evidence="3">DNA recombination and repair protein Rad51-like C-terminal domain-containing protein</fullName>
    </recommendedName>
</protein>
<gene>
    <name evidence="2" type="ORF">FEHR0123_LOCUS6751</name>
</gene>
<feature type="chain" id="PRO_5031287502" description="DNA recombination and repair protein Rad51-like C-terminal domain-containing protein" evidence="1">
    <location>
        <begin position="28"/>
        <end position="107"/>
    </location>
</feature>
<dbReference type="GO" id="GO:0090656">
    <property type="term" value="P:t-circle formation"/>
    <property type="evidence" value="ECO:0007669"/>
    <property type="project" value="TreeGrafter"/>
</dbReference>
<evidence type="ECO:0000313" key="2">
    <source>
        <dbReference type="EMBL" id="CAE0311831.1"/>
    </source>
</evidence>
<feature type="signal peptide" evidence="1">
    <location>
        <begin position="1"/>
        <end position="27"/>
    </location>
</feature>